<evidence type="ECO:0000313" key="4">
    <source>
        <dbReference type="Proteomes" id="UP000186235"/>
    </source>
</evidence>
<protein>
    <recommendedName>
        <fullName evidence="2">SIS domain-containing protein</fullName>
    </recommendedName>
</protein>
<dbReference type="CDD" id="cd05009">
    <property type="entry name" value="SIS_GlmS_GlmD_2"/>
    <property type="match status" value="1"/>
</dbReference>
<dbReference type="InterPro" id="IPR046348">
    <property type="entry name" value="SIS_dom_sf"/>
</dbReference>
<name>A0A1N6PS40_9MICO</name>
<feature type="domain" description="SIS" evidence="2">
    <location>
        <begin position="28"/>
        <end position="159"/>
    </location>
</feature>
<organism evidence="3 4">
    <name type="scientific">Cellulosimicrobium aquatile</name>
    <dbReference type="NCBI Taxonomy" id="1612203"/>
    <lineage>
        <taxon>Bacteria</taxon>
        <taxon>Bacillati</taxon>
        <taxon>Actinomycetota</taxon>
        <taxon>Actinomycetes</taxon>
        <taxon>Micrococcales</taxon>
        <taxon>Promicromonosporaceae</taxon>
        <taxon>Cellulosimicrobium</taxon>
    </lineage>
</organism>
<accession>A0A1N6PS40</accession>
<dbReference type="CDD" id="cd05008">
    <property type="entry name" value="SIS_GlmS_GlmD_1"/>
    <property type="match status" value="1"/>
</dbReference>
<proteinExistence type="predicted"/>
<dbReference type="Gene3D" id="3.40.50.10490">
    <property type="entry name" value="Glucose-6-phosphate isomerase like protein, domain 1"/>
    <property type="match status" value="2"/>
</dbReference>
<sequence>MRTTHVSAEIASQPEVWRRAAELAASSTDVLPQAGERVAVVGCGTSWFVAQAYAARREALGLGETDAFAGSEYPVDRRYDRVVAITRSGTTTEILQLLEAVRGEQRTLAIVGDPGSPGASAADDAVVMEFADERSVVQTRFATAALSLLRASLGDDVEKLALAAEEAVTWEVPTEHLERSQFTFLGRGFSVGLANEAALKMREASLAWAESYPAMDYRHGPISISDPTSVVYLLGEEVPGLVDDVERTGALAVRFDEDPQVTLVRLQRLAVANAERKGLDPDAPRNLTRSIILDAPAP</sequence>
<keyword evidence="4" id="KW-1185">Reference proteome</keyword>
<dbReference type="SUPFAM" id="SSF53697">
    <property type="entry name" value="SIS domain"/>
    <property type="match status" value="1"/>
</dbReference>
<dbReference type="EMBL" id="FTMI01000002">
    <property type="protein sequence ID" value="SIQ07029.1"/>
    <property type="molecule type" value="Genomic_DNA"/>
</dbReference>
<keyword evidence="1" id="KW-0677">Repeat</keyword>
<dbReference type="InterPro" id="IPR035490">
    <property type="entry name" value="GlmS/FrlB_SIS"/>
</dbReference>
<dbReference type="GO" id="GO:0097367">
    <property type="term" value="F:carbohydrate derivative binding"/>
    <property type="evidence" value="ECO:0007669"/>
    <property type="project" value="InterPro"/>
</dbReference>
<dbReference type="PANTHER" id="PTHR10937">
    <property type="entry name" value="GLUCOSAMINE--FRUCTOSE-6-PHOSPHATE AMINOTRANSFERASE, ISOMERIZING"/>
    <property type="match status" value="1"/>
</dbReference>
<dbReference type="AlphaFoldDB" id="A0A1N6PS40"/>
<evidence type="ECO:0000256" key="1">
    <source>
        <dbReference type="ARBA" id="ARBA00022737"/>
    </source>
</evidence>
<evidence type="ECO:0000259" key="2">
    <source>
        <dbReference type="PROSITE" id="PS51464"/>
    </source>
</evidence>
<dbReference type="Proteomes" id="UP000186235">
    <property type="component" value="Unassembled WGS sequence"/>
</dbReference>
<dbReference type="InterPro" id="IPR001347">
    <property type="entry name" value="SIS_dom"/>
</dbReference>
<reference evidence="4" key="1">
    <citation type="submission" date="2017-01" db="EMBL/GenBank/DDBJ databases">
        <authorList>
            <person name="Varghese N."/>
            <person name="Submissions S."/>
        </authorList>
    </citation>
    <scope>NUCLEOTIDE SEQUENCE [LARGE SCALE GENOMIC DNA]</scope>
    <source>
        <strain evidence="4">3bp</strain>
    </source>
</reference>
<dbReference type="GO" id="GO:1901135">
    <property type="term" value="P:carbohydrate derivative metabolic process"/>
    <property type="evidence" value="ECO:0007669"/>
    <property type="project" value="InterPro"/>
</dbReference>
<gene>
    <name evidence="3" type="ORF">SAMN05518682_1072</name>
</gene>
<evidence type="ECO:0000313" key="3">
    <source>
        <dbReference type="EMBL" id="SIQ07029.1"/>
    </source>
</evidence>
<dbReference type="RefSeq" id="WP_076404195.1">
    <property type="nucleotide sequence ID" value="NZ_FTMI01000002.1"/>
</dbReference>
<dbReference type="InterPro" id="IPR035466">
    <property type="entry name" value="GlmS/AgaS_SIS"/>
</dbReference>
<dbReference type="PROSITE" id="PS51464">
    <property type="entry name" value="SIS"/>
    <property type="match status" value="1"/>
</dbReference>